<keyword evidence="3" id="KW-1185">Reference proteome</keyword>
<organism evidence="2 3">
    <name type="scientific">Pseudorhodoferax aquiterrae</name>
    <dbReference type="NCBI Taxonomy" id="747304"/>
    <lineage>
        <taxon>Bacteria</taxon>
        <taxon>Pseudomonadati</taxon>
        <taxon>Pseudomonadota</taxon>
        <taxon>Betaproteobacteria</taxon>
        <taxon>Burkholderiales</taxon>
        <taxon>Comamonadaceae</taxon>
    </lineage>
</organism>
<feature type="compositionally biased region" description="Basic and acidic residues" evidence="1">
    <location>
        <begin position="305"/>
        <end position="315"/>
    </location>
</feature>
<feature type="region of interest" description="Disordered" evidence="1">
    <location>
        <begin position="261"/>
        <end position="315"/>
    </location>
</feature>
<dbReference type="EMBL" id="BMYK01000002">
    <property type="protein sequence ID" value="GHC72871.1"/>
    <property type="molecule type" value="Genomic_DNA"/>
</dbReference>
<gene>
    <name evidence="2" type="ORF">GCM10007320_09060</name>
</gene>
<evidence type="ECO:0000313" key="2">
    <source>
        <dbReference type="EMBL" id="GHC72871.1"/>
    </source>
</evidence>
<dbReference type="Proteomes" id="UP000626210">
    <property type="component" value="Unassembled WGS sequence"/>
</dbReference>
<evidence type="ECO:0000313" key="3">
    <source>
        <dbReference type="Proteomes" id="UP000626210"/>
    </source>
</evidence>
<proteinExistence type="predicted"/>
<accession>A0ABQ3FY20</accession>
<evidence type="ECO:0008006" key="4">
    <source>
        <dbReference type="Google" id="ProtNLM"/>
    </source>
</evidence>
<feature type="compositionally biased region" description="Basic and acidic residues" evidence="1">
    <location>
        <begin position="261"/>
        <end position="294"/>
    </location>
</feature>
<feature type="region of interest" description="Disordered" evidence="1">
    <location>
        <begin position="202"/>
        <end position="247"/>
    </location>
</feature>
<reference evidence="3" key="1">
    <citation type="journal article" date="2019" name="Int. J. Syst. Evol. Microbiol.">
        <title>The Global Catalogue of Microorganisms (GCM) 10K type strain sequencing project: providing services to taxonomists for standard genome sequencing and annotation.</title>
        <authorList>
            <consortium name="The Broad Institute Genomics Platform"/>
            <consortium name="The Broad Institute Genome Sequencing Center for Infectious Disease"/>
            <person name="Wu L."/>
            <person name="Ma J."/>
        </authorList>
    </citation>
    <scope>NUCLEOTIDE SEQUENCE [LARGE SCALE GENOMIC DNA]</scope>
    <source>
        <strain evidence="3">KCTC 23314</strain>
    </source>
</reference>
<sequence>MAKETTDLAVLPPLESVRQVFTTAKGLDPYLAHIRAELDKFEGDVSTKKGRDAIASMAYKVAKGKTALDNLGKDLVAEMKKEPALVDAERKRMRDLLDLWKDEIRQPLTDWEKAEEARQQRHRDRIAEIQNAGRDLDGFDSDMLAHRLAEVEEIVVDEKYEEFTAEVAMVKDRAITALRTALAARVKHENEQAELTRLRQEAAAREQKDREERIAREAAERAQREAAEKAQAERDAATRREAEAAAAAERRELELRLAHEKAEREKAETLQRLQEAKAETERRAQQAVEEERRRAAAAKAEEEEAARRREADRTHKAQINRAALDAFVKGGLSEECARTAITLIAKRSIPAISITY</sequence>
<protein>
    <recommendedName>
        <fullName evidence="4">Phage protein</fullName>
    </recommendedName>
</protein>
<name>A0ABQ3FY20_9BURK</name>
<comment type="caution">
    <text evidence="2">The sequence shown here is derived from an EMBL/GenBank/DDBJ whole genome shotgun (WGS) entry which is preliminary data.</text>
</comment>
<evidence type="ECO:0000256" key="1">
    <source>
        <dbReference type="SAM" id="MobiDB-lite"/>
    </source>
</evidence>
<dbReference type="RefSeq" id="WP_189685768.1">
    <property type="nucleotide sequence ID" value="NZ_BMYK01000002.1"/>
</dbReference>